<dbReference type="SMART" id="SM00966">
    <property type="entry name" value="SpoVT_AbrB"/>
    <property type="match status" value="1"/>
</dbReference>
<dbReference type="InterPro" id="IPR007159">
    <property type="entry name" value="SpoVT-AbrB_dom"/>
</dbReference>
<reference evidence="4" key="1">
    <citation type="submission" date="2019-02" db="EMBL/GenBank/DDBJ databases">
        <authorList>
            <person name="Gruber-Vodicka R. H."/>
            <person name="Seah K. B. B."/>
        </authorList>
    </citation>
    <scope>NUCLEOTIDE SEQUENCE</scope>
    <source>
        <strain evidence="4">BECK_BZ106</strain>
        <strain evidence="3">BECK_BZ15</strain>
    </source>
</reference>
<dbReference type="SUPFAM" id="SSF89447">
    <property type="entry name" value="AbrB/MazE/MraZ-like"/>
    <property type="match status" value="1"/>
</dbReference>
<evidence type="ECO:0000256" key="1">
    <source>
        <dbReference type="PROSITE-ProRule" id="PRU01076"/>
    </source>
</evidence>
<dbReference type="Pfam" id="PF04014">
    <property type="entry name" value="MazE_antitoxin"/>
    <property type="match status" value="1"/>
</dbReference>
<dbReference type="NCBIfam" id="TIGR01439">
    <property type="entry name" value="lp_hng_hel_AbrB"/>
    <property type="match status" value="1"/>
</dbReference>
<dbReference type="EMBL" id="CAADFD010000010">
    <property type="protein sequence ID" value="VFJ51710.1"/>
    <property type="molecule type" value="Genomic_DNA"/>
</dbReference>
<protein>
    <submittedName>
        <fullName evidence="4">Transcriptional regulator, AbrB family</fullName>
    </submittedName>
</protein>
<organism evidence="4">
    <name type="scientific">Candidatus Kentrum sp. FW</name>
    <dbReference type="NCBI Taxonomy" id="2126338"/>
    <lineage>
        <taxon>Bacteria</taxon>
        <taxon>Pseudomonadati</taxon>
        <taxon>Pseudomonadota</taxon>
        <taxon>Gammaproteobacteria</taxon>
        <taxon>Candidatus Kentrum</taxon>
    </lineage>
</organism>
<evidence type="ECO:0000313" key="4">
    <source>
        <dbReference type="EMBL" id="VFJ51710.1"/>
    </source>
</evidence>
<dbReference type="EMBL" id="CAADEW010000018">
    <property type="protein sequence ID" value="VFJ47982.1"/>
    <property type="molecule type" value="Genomic_DNA"/>
</dbReference>
<dbReference type="Gene3D" id="2.10.260.10">
    <property type="match status" value="1"/>
</dbReference>
<dbReference type="PROSITE" id="PS51740">
    <property type="entry name" value="SPOVT_ABRB"/>
    <property type="match status" value="1"/>
</dbReference>
<gene>
    <name evidence="3" type="ORF">BECKFW1821A_GA0114235_101810</name>
    <name evidence="4" type="ORF">BECKFW1821B_GA0114236_10108</name>
</gene>
<proteinExistence type="predicted"/>
<dbReference type="AlphaFoldDB" id="A0A450SFN4"/>
<feature type="domain" description="SpoVT-AbrB" evidence="2">
    <location>
        <begin position="1"/>
        <end position="46"/>
    </location>
</feature>
<sequence length="79" mass="8999">MATVTLSSKNQVVIPKEARDALGLTPGKRLLVHVENNMIIMLPEPVNYVNTLRGLHKEIWQGIGTDRYLREERDSWNDG</sequence>
<keyword evidence="1" id="KW-0238">DNA-binding</keyword>
<accession>A0A450SFN4</accession>
<dbReference type="InterPro" id="IPR037914">
    <property type="entry name" value="SpoVT-AbrB_sf"/>
</dbReference>
<dbReference type="GO" id="GO:0003677">
    <property type="term" value="F:DNA binding"/>
    <property type="evidence" value="ECO:0007669"/>
    <property type="project" value="UniProtKB-UniRule"/>
</dbReference>
<evidence type="ECO:0000259" key="2">
    <source>
        <dbReference type="PROSITE" id="PS51740"/>
    </source>
</evidence>
<evidence type="ECO:0000313" key="3">
    <source>
        <dbReference type="EMBL" id="VFJ47982.1"/>
    </source>
</evidence>
<name>A0A450SFN4_9GAMM</name>